<keyword evidence="4" id="KW-0862">Zinc</keyword>
<gene>
    <name evidence="8" type="ORF">SAMN05428998_14029</name>
</gene>
<evidence type="ECO:0000256" key="4">
    <source>
        <dbReference type="ARBA" id="ARBA00022833"/>
    </source>
</evidence>
<keyword evidence="5" id="KW-0482">Metalloprotease</keyword>
<dbReference type="InterPro" id="IPR020891">
    <property type="entry name" value="UPF0758_CS"/>
</dbReference>
<dbReference type="GO" id="GO:0046872">
    <property type="term" value="F:metal ion binding"/>
    <property type="evidence" value="ECO:0007669"/>
    <property type="project" value="UniProtKB-KW"/>
</dbReference>
<dbReference type="PROSITE" id="PS50249">
    <property type="entry name" value="MPN"/>
    <property type="match status" value="1"/>
</dbReference>
<evidence type="ECO:0000313" key="9">
    <source>
        <dbReference type="Proteomes" id="UP000192917"/>
    </source>
</evidence>
<evidence type="ECO:0000256" key="1">
    <source>
        <dbReference type="ARBA" id="ARBA00022670"/>
    </source>
</evidence>
<dbReference type="InterPro" id="IPR046778">
    <property type="entry name" value="UPF0758_N"/>
</dbReference>
<dbReference type="Gene3D" id="3.40.140.10">
    <property type="entry name" value="Cytidine Deaminase, domain 2"/>
    <property type="match status" value="1"/>
</dbReference>
<dbReference type="GO" id="GO:0008237">
    <property type="term" value="F:metallopeptidase activity"/>
    <property type="evidence" value="ECO:0007669"/>
    <property type="project" value="UniProtKB-KW"/>
</dbReference>
<protein>
    <submittedName>
        <fullName evidence="8">DNA repair protein RadC</fullName>
    </submittedName>
</protein>
<dbReference type="InterPro" id="IPR001405">
    <property type="entry name" value="UPF0758"/>
</dbReference>
<dbReference type="STRING" id="560819.SAMN05428998_14029"/>
<dbReference type="Pfam" id="PF04002">
    <property type="entry name" value="RadC"/>
    <property type="match status" value="1"/>
</dbReference>
<accession>A0A1Y6CV94</accession>
<dbReference type="EMBL" id="FWZX01000040">
    <property type="protein sequence ID" value="SMF79810.1"/>
    <property type="molecule type" value="Genomic_DNA"/>
</dbReference>
<dbReference type="RefSeq" id="WP_235017223.1">
    <property type="nucleotide sequence ID" value="NZ_FWZX01000040.1"/>
</dbReference>
<dbReference type="NCBIfam" id="TIGR00608">
    <property type="entry name" value="radc"/>
    <property type="match status" value="1"/>
</dbReference>
<dbReference type="AlphaFoldDB" id="A0A1Y6CV94"/>
<evidence type="ECO:0000256" key="6">
    <source>
        <dbReference type="RuleBase" id="RU003797"/>
    </source>
</evidence>
<evidence type="ECO:0000259" key="7">
    <source>
        <dbReference type="PROSITE" id="PS50249"/>
    </source>
</evidence>
<evidence type="ECO:0000256" key="2">
    <source>
        <dbReference type="ARBA" id="ARBA00022723"/>
    </source>
</evidence>
<name>A0A1Y6CV94_9PROT</name>
<evidence type="ECO:0000256" key="5">
    <source>
        <dbReference type="ARBA" id="ARBA00023049"/>
    </source>
</evidence>
<dbReference type="InterPro" id="IPR037518">
    <property type="entry name" value="MPN"/>
</dbReference>
<keyword evidence="3" id="KW-0378">Hydrolase</keyword>
<dbReference type="InterPro" id="IPR025657">
    <property type="entry name" value="RadC_JAB"/>
</dbReference>
<dbReference type="Proteomes" id="UP000192917">
    <property type="component" value="Unassembled WGS sequence"/>
</dbReference>
<dbReference type="PROSITE" id="PS01302">
    <property type="entry name" value="UPF0758"/>
    <property type="match status" value="1"/>
</dbReference>
<keyword evidence="9" id="KW-1185">Reference proteome</keyword>
<proteinExistence type="inferred from homology"/>
<comment type="similarity">
    <text evidence="6">Belongs to the UPF0758 family.</text>
</comment>
<dbReference type="SUPFAM" id="SSF102712">
    <property type="entry name" value="JAB1/MPN domain"/>
    <property type="match status" value="1"/>
</dbReference>
<dbReference type="NCBIfam" id="NF000642">
    <property type="entry name" value="PRK00024.1"/>
    <property type="match status" value="1"/>
</dbReference>
<evidence type="ECO:0000256" key="3">
    <source>
        <dbReference type="ARBA" id="ARBA00022801"/>
    </source>
</evidence>
<dbReference type="PANTHER" id="PTHR30471:SF3">
    <property type="entry name" value="UPF0758 PROTEIN YEES-RELATED"/>
    <property type="match status" value="1"/>
</dbReference>
<evidence type="ECO:0000313" key="8">
    <source>
        <dbReference type="EMBL" id="SMF79810.1"/>
    </source>
</evidence>
<keyword evidence="1" id="KW-0645">Protease</keyword>
<dbReference type="GO" id="GO:0006508">
    <property type="term" value="P:proteolysis"/>
    <property type="evidence" value="ECO:0007669"/>
    <property type="project" value="UniProtKB-KW"/>
</dbReference>
<dbReference type="Pfam" id="PF20582">
    <property type="entry name" value="UPF0758_N"/>
    <property type="match status" value="1"/>
</dbReference>
<reference evidence="8 9" key="1">
    <citation type="submission" date="2017-04" db="EMBL/GenBank/DDBJ databases">
        <authorList>
            <person name="Afonso C.L."/>
            <person name="Miller P.J."/>
            <person name="Scott M.A."/>
            <person name="Spackman E."/>
            <person name="Goraichik I."/>
            <person name="Dimitrov K.M."/>
            <person name="Suarez D.L."/>
            <person name="Swayne D.E."/>
        </authorList>
    </citation>
    <scope>NUCLEOTIDE SEQUENCE [LARGE SCALE GENOMIC DNA]</scope>
    <source>
        <strain evidence="8 9">USBA 355</strain>
    </source>
</reference>
<keyword evidence="2" id="KW-0479">Metal-binding</keyword>
<dbReference type="CDD" id="cd08071">
    <property type="entry name" value="MPN_DUF2466"/>
    <property type="match status" value="1"/>
</dbReference>
<dbReference type="PANTHER" id="PTHR30471">
    <property type="entry name" value="DNA REPAIR PROTEIN RADC"/>
    <property type="match status" value="1"/>
</dbReference>
<sequence>MGEAETKPDYLKHRSRVRDRLLNGGAETLADYEILELLLAAGNPRGDTKPLAKELLRQFDNDLAAVLTAPPDRLRAIKGLGEAGIGALRIVSVAAARLAHAQAREQPVIGSWDRLLDYLTIRLAHEPVECFHVLFLDRKNKLIADERQQRGTVDHTPVYPREVVKRALELNASALILVHNHPSGDPTPSRADIEMTRELAEAAAKLGIVLHDHVVIARGGHASFRAKGLI</sequence>
<feature type="domain" description="MPN" evidence="7">
    <location>
        <begin position="108"/>
        <end position="230"/>
    </location>
</feature>
<organism evidence="8 9">
    <name type="scientific">Tistlia consotensis USBA 355</name>
    <dbReference type="NCBI Taxonomy" id="560819"/>
    <lineage>
        <taxon>Bacteria</taxon>
        <taxon>Pseudomonadati</taxon>
        <taxon>Pseudomonadota</taxon>
        <taxon>Alphaproteobacteria</taxon>
        <taxon>Rhodospirillales</taxon>
        <taxon>Rhodovibrionaceae</taxon>
        <taxon>Tistlia</taxon>
    </lineage>
</organism>